<feature type="compositionally biased region" description="Basic and acidic residues" evidence="1">
    <location>
        <begin position="377"/>
        <end position="392"/>
    </location>
</feature>
<evidence type="ECO:0000256" key="1">
    <source>
        <dbReference type="SAM" id="MobiDB-lite"/>
    </source>
</evidence>
<feature type="compositionally biased region" description="Basic residues" evidence="1">
    <location>
        <begin position="552"/>
        <end position="563"/>
    </location>
</feature>
<feature type="compositionally biased region" description="Basic residues" evidence="1">
    <location>
        <begin position="305"/>
        <end position="316"/>
    </location>
</feature>
<dbReference type="Proteomes" id="UP000038045">
    <property type="component" value="Unplaced"/>
</dbReference>
<evidence type="ECO:0000313" key="2">
    <source>
        <dbReference type="Proteomes" id="UP000038045"/>
    </source>
</evidence>
<feature type="compositionally biased region" description="Low complexity" evidence="1">
    <location>
        <begin position="353"/>
        <end position="368"/>
    </location>
</feature>
<feature type="compositionally biased region" description="Basic and acidic residues" evidence="1">
    <location>
        <begin position="207"/>
        <end position="216"/>
    </location>
</feature>
<keyword evidence="2" id="KW-1185">Reference proteome</keyword>
<accession>A0A0N5A5Z0</accession>
<feature type="compositionally biased region" description="Low complexity" evidence="1">
    <location>
        <begin position="240"/>
        <end position="250"/>
    </location>
</feature>
<proteinExistence type="predicted"/>
<feature type="compositionally biased region" description="Pro residues" evidence="1">
    <location>
        <begin position="403"/>
        <end position="415"/>
    </location>
</feature>
<feature type="compositionally biased region" description="Basic residues" evidence="1">
    <location>
        <begin position="7"/>
        <end position="16"/>
    </location>
</feature>
<organism evidence="2 3">
    <name type="scientific">Parastrongyloides trichosuri</name>
    <name type="common">Possum-specific nematode worm</name>
    <dbReference type="NCBI Taxonomy" id="131310"/>
    <lineage>
        <taxon>Eukaryota</taxon>
        <taxon>Metazoa</taxon>
        <taxon>Ecdysozoa</taxon>
        <taxon>Nematoda</taxon>
        <taxon>Chromadorea</taxon>
        <taxon>Rhabditida</taxon>
        <taxon>Tylenchina</taxon>
        <taxon>Panagrolaimomorpha</taxon>
        <taxon>Strongyloidoidea</taxon>
        <taxon>Strongyloididae</taxon>
        <taxon>Parastrongyloides</taxon>
    </lineage>
</organism>
<dbReference type="AlphaFoldDB" id="A0A0N5A5Z0"/>
<feature type="compositionally biased region" description="Basic and acidic residues" evidence="1">
    <location>
        <begin position="154"/>
        <end position="166"/>
    </location>
</feature>
<feature type="compositionally biased region" description="Basic residues" evidence="1">
    <location>
        <begin position="594"/>
        <end position="606"/>
    </location>
</feature>
<feature type="compositionally biased region" description="Basic residues" evidence="1">
    <location>
        <begin position="423"/>
        <end position="434"/>
    </location>
</feature>
<sequence>MADAPRHGGRRHRRHHAADPAGPEDASGSAAGDFARLERADPDDGRDDEAAAGLRHLPDRAAGLDPLPPGAEPGLDAADPQQRPGRSRQRRQDHPGLRRTDDGGQLHHRGDHLRHPAGGELRRHHQGRDPRPADRGAAARHAGHGGRQHLCAADGRRRSGDADSGHYRFGRGGFPRDQGRGRGFGRQGLRGPVGDQSGIAGGGVRHGGPDRPDPRHAAAAVRGTGAGDGLHGVETRPRPVEAAARRAGGSQAQGGCRGAHLHRPDHRRGEDRTGLRPAGSDQRSGGAAPDGPDPRPAPIAGPGIRLRHAQRAHPRQHAPAQSGLRHPHQGDGRRIGRGASVLPDGDGPCGTSAGPRPAEAAPRRAGGPEAEGGCRGADLHRPDHRRGEDRAGLRPAGADQRPGRPPPDGPDPRPAPFAGAGVRLRHAQRAHPRQHAPAQSGLRHPHQGDGRRIGRGASVLPDGDGPCGTSEAVEGVEGRGAEAGRGADPLGRHRDDASARPAGPAAREGVDPRPARHPRRPGRGRAAHHQRLHPGRARPQPSGASAVLAAQGRRRRPAHRHPVARVGASLRRQSGRSRRRQAAGDGAQQTSGLHPRRARCVRARRHDGREPGPADRAAGAPLRPLHHRTLPGPDGGDEPE</sequence>
<evidence type="ECO:0000313" key="3">
    <source>
        <dbReference type="WBParaSite" id="PTRK_0001731000.1"/>
    </source>
</evidence>
<name>A0A0N5A5Z0_PARTI</name>
<protein>
    <submittedName>
        <fullName evidence="3">DNA helicase</fullName>
    </submittedName>
</protein>
<dbReference type="WBParaSite" id="PTRK_0001731000.1">
    <property type="protein sequence ID" value="PTRK_0001731000.1"/>
    <property type="gene ID" value="PTRK_0001731000"/>
</dbReference>
<feature type="region of interest" description="Disordered" evidence="1">
    <location>
        <begin position="1"/>
        <end position="640"/>
    </location>
</feature>
<reference evidence="3" key="1">
    <citation type="submission" date="2017-02" db="UniProtKB">
        <authorList>
            <consortium name="WormBaseParasite"/>
        </authorList>
    </citation>
    <scope>IDENTIFICATION</scope>
</reference>
<feature type="compositionally biased region" description="Basic residues" evidence="1">
    <location>
        <begin position="515"/>
        <end position="536"/>
    </location>
</feature>
<feature type="compositionally biased region" description="Basic and acidic residues" evidence="1">
    <location>
        <begin position="90"/>
        <end position="105"/>
    </location>
</feature>